<dbReference type="GO" id="GO:0008170">
    <property type="term" value="F:N-methyltransferase activity"/>
    <property type="evidence" value="ECO:0007669"/>
    <property type="project" value="UniProtKB-ARBA"/>
</dbReference>
<keyword evidence="2" id="KW-0949">S-adenosyl-L-methionine</keyword>
<name>A0A1G7US13_9FLAO</name>
<dbReference type="InterPro" id="IPR002052">
    <property type="entry name" value="DNA_methylase_N6_adenine_CS"/>
</dbReference>
<accession>A0A1G7US13</accession>
<dbReference type="InterPro" id="IPR029063">
    <property type="entry name" value="SAM-dependent_MTases_sf"/>
</dbReference>
<dbReference type="GO" id="GO:0003676">
    <property type="term" value="F:nucleic acid binding"/>
    <property type="evidence" value="ECO:0007669"/>
    <property type="project" value="InterPro"/>
</dbReference>
<evidence type="ECO:0000259" key="3">
    <source>
        <dbReference type="Pfam" id="PF05175"/>
    </source>
</evidence>
<dbReference type="RefSeq" id="WP_317039064.1">
    <property type="nucleotide sequence ID" value="NZ_FNCW01000002.1"/>
</dbReference>
<gene>
    <name evidence="4" type="ORF">SAMN04488027_102236</name>
</gene>
<evidence type="ECO:0000313" key="4">
    <source>
        <dbReference type="EMBL" id="SDG50051.1"/>
    </source>
</evidence>
<dbReference type="Pfam" id="PF05175">
    <property type="entry name" value="MTS"/>
    <property type="match status" value="1"/>
</dbReference>
<protein>
    <submittedName>
        <fullName evidence="4">Methyltransferase small domain-containing protein</fullName>
    </submittedName>
</protein>
<sequence length="370" mass="42777">MGERIVYLIKNENEPMITSSEVNKPEPILINKAKKTFKQGANVENTIEYLVQGEFILINEFYNDGIALLKHLHTYLKRKLPGKSFKDQQDYRSEYFKLSNLILIEITDQKLCAKKSPSIGWLKKIYPENNHFYLTFPQIQGLNSAWQWYENGVSLPVLRNKLHPYYGIYFPTRFDHLVLFDNWLKRYKGPKKTVIEVGVGCGVLALQMIQHGFQKVYATDINPNAIIGLKEFMGTTKLSRKIELDLGNLFGKWEKQTELIVFNPPWLPKSHDLGSIDDAIYYDKTLFSNFFIAAKKRLLPKGKLVVIFSNLAQIANLTTEHPIKKELAAGNRFQLERCFKKSVKTASTKTKRGHNLRSLEEVELWVLTNS</sequence>
<dbReference type="AlphaFoldDB" id="A0A1G7US13"/>
<dbReference type="Proteomes" id="UP000199296">
    <property type="component" value="Unassembled WGS sequence"/>
</dbReference>
<dbReference type="EMBL" id="FNCW01000002">
    <property type="protein sequence ID" value="SDG50051.1"/>
    <property type="molecule type" value="Genomic_DNA"/>
</dbReference>
<dbReference type="GO" id="GO:0008757">
    <property type="term" value="F:S-adenosylmethionine-dependent methyltransferase activity"/>
    <property type="evidence" value="ECO:0007669"/>
    <property type="project" value="UniProtKB-ARBA"/>
</dbReference>
<keyword evidence="1 4" id="KW-0489">Methyltransferase</keyword>
<dbReference type="CDD" id="cd02440">
    <property type="entry name" value="AdoMet_MTases"/>
    <property type="match status" value="1"/>
</dbReference>
<dbReference type="PROSITE" id="PS00092">
    <property type="entry name" value="N6_MTASE"/>
    <property type="match status" value="1"/>
</dbReference>
<feature type="domain" description="Methyltransferase small" evidence="3">
    <location>
        <begin position="190"/>
        <end position="316"/>
    </location>
</feature>
<proteinExistence type="predicted"/>
<organism evidence="4 5">
    <name type="scientific">Psychroflexus sediminis</name>
    <dbReference type="NCBI Taxonomy" id="470826"/>
    <lineage>
        <taxon>Bacteria</taxon>
        <taxon>Pseudomonadati</taxon>
        <taxon>Bacteroidota</taxon>
        <taxon>Flavobacteriia</taxon>
        <taxon>Flavobacteriales</taxon>
        <taxon>Flavobacteriaceae</taxon>
        <taxon>Psychroflexus</taxon>
    </lineage>
</organism>
<evidence type="ECO:0000256" key="2">
    <source>
        <dbReference type="ARBA" id="ARBA00022691"/>
    </source>
</evidence>
<reference evidence="4 5" key="1">
    <citation type="submission" date="2016-10" db="EMBL/GenBank/DDBJ databases">
        <authorList>
            <person name="de Groot N.N."/>
        </authorList>
    </citation>
    <scope>NUCLEOTIDE SEQUENCE [LARGE SCALE GENOMIC DNA]</scope>
    <source>
        <strain evidence="4 5">DSM 19803</strain>
    </source>
</reference>
<keyword evidence="4" id="KW-0808">Transferase</keyword>
<dbReference type="STRING" id="470826.SAMN04488027_102236"/>
<evidence type="ECO:0000256" key="1">
    <source>
        <dbReference type="ARBA" id="ARBA00022603"/>
    </source>
</evidence>
<dbReference type="InterPro" id="IPR007848">
    <property type="entry name" value="Small_mtfrase_dom"/>
</dbReference>
<dbReference type="Gene3D" id="3.40.50.150">
    <property type="entry name" value="Vaccinia Virus protein VP39"/>
    <property type="match status" value="1"/>
</dbReference>
<dbReference type="SUPFAM" id="SSF53335">
    <property type="entry name" value="S-adenosyl-L-methionine-dependent methyltransferases"/>
    <property type="match status" value="1"/>
</dbReference>
<dbReference type="GO" id="GO:0032259">
    <property type="term" value="P:methylation"/>
    <property type="evidence" value="ECO:0007669"/>
    <property type="project" value="UniProtKB-KW"/>
</dbReference>
<evidence type="ECO:0000313" key="5">
    <source>
        <dbReference type="Proteomes" id="UP000199296"/>
    </source>
</evidence>
<keyword evidence="5" id="KW-1185">Reference proteome</keyword>